<organism evidence="2">
    <name type="scientific">Zea mays</name>
    <name type="common">Maize</name>
    <dbReference type="NCBI Taxonomy" id="4577"/>
    <lineage>
        <taxon>Eukaryota</taxon>
        <taxon>Viridiplantae</taxon>
        <taxon>Streptophyta</taxon>
        <taxon>Embryophyta</taxon>
        <taxon>Tracheophyta</taxon>
        <taxon>Spermatophyta</taxon>
        <taxon>Magnoliopsida</taxon>
        <taxon>Liliopsida</taxon>
        <taxon>Poales</taxon>
        <taxon>Poaceae</taxon>
        <taxon>PACMAD clade</taxon>
        <taxon>Panicoideae</taxon>
        <taxon>Andropogonodae</taxon>
        <taxon>Andropogoneae</taxon>
        <taxon>Tripsacinae</taxon>
        <taxon>Zea</taxon>
    </lineage>
</organism>
<name>B8A1M5_MAIZE</name>
<evidence type="ECO:0000256" key="1">
    <source>
        <dbReference type="SAM" id="MobiDB-lite"/>
    </source>
</evidence>
<dbReference type="AlphaFoldDB" id="B8A1M5"/>
<dbReference type="EMBL" id="BT055467">
    <property type="protein sequence ID" value="ACL54074.1"/>
    <property type="molecule type" value="mRNA"/>
</dbReference>
<dbReference type="GeneID" id="109943947"/>
<dbReference type="RefSeq" id="XP_020403669.1">
    <property type="nucleotide sequence ID" value="XM_020548080.3"/>
</dbReference>
<reference evidence="2" key="1">
    <citation type="journal article" date="2009" name="PLoS Genet.">
        <title>Sequencing, mapping, and analysis of 27,455 maize full-length cDNAs.</title>
        <authorList>
            <person name="Soderlund C."/>
            <person name="Descour A."/>
            <person name="Kudrna D."/>
            <person name="Bomhoff M."/>
            <person name="Boyd L."/>
            <person name="Currie J."/>
            <person name="Angelova A."/>
            <person name="Collura K."/>
            <person name="Wissotski M."/>
            <person name="Ashley E."/>
            <person name="Morrow D."/>
            <person name="Fernandes J."/>
            <person name="Walbot V."/>
            <person name="Yu Y."/>
        </authorList>
    </citation>
    <scope>NUCLEOTIDE SEQUENCE</scope>
    <source>
        <strain evidence="2">B73</strain>
    </source>
</reference>
<proteinExistence type="evidence at transcript level"/>
<accession>B8A1M5</accession>
<feature type="region of interest" description="Disordered" evidence="1">
    <location>
        <begin position="1"/>
        <end position="28"/>
    </location>
</feature>
<protein>
    <submittedName>
        <fullName evidence="2">Uncharacterized protein</fullName>
    </submittedName>
</protein>
<evidence type="ECO:0000313" key="2">
    <source>
        <dbReference type="EMBL" id="ACL54074.1"/>
    </source>
</evidence>
<feature type="compositionally biased region" description="Low complexity" evidence="1">
    <location>
        <begin position="1"/>
        <end position="17"/>
    </location>
</feature>
<sequence>MAARLPPAAARRFSPLAGEPRLYFPQQPGRRLSLPRALSLPQLPCRRLPHHGAAIRRHPSPCGSGSACPSPLAPEARSRPPPFPGGLNPPRPDPARAFPDGVPLVGNRPPYPASSRRGLAGTPFPNGRRPFFHGVVTLHRHLRSRSPSSSR</sequence>
<feature type="region of interest" description="Disordered" evidence="1">
    <location>
        <begin position="51"/>
        <end position="128"/>
    </location>
</feature>
<feature type="compositionally biased region" description="Low complexity" evidence="1">
    <location>
        <begin position="60"/>
        <end position="70"/>
    </location>
</feature>
<dbReference type="KEGG" id="zma:109943947"/>
<feature type="compositionally biased region" description="Pro residues" evidence="1">
    <location>
        <begin position="79"/>
        <end position="92"/>
    </location>
</feature>